<organism evidence="1 2">
    <name type="scientific">Pseudomonas mosselii</name>
    <dbReference type="NCBI Taxonomy" id="78327"/>
    <lineage>
        <taxon>Bacteria</taxon>
        <taxon>Pseudomonadati</taxon>
        <taxon>Pseudomonadota</taxon>
        <taxon>Gammaproteobacteria</taxon>
        <taxon>Pseudomonadales</taxon>
        <taxon>Pseudomonadaceae</taxon>
        <taxon>Pseudomonas</taxon>
    </lineage>
</organism>
<accession>A0ABX9AVA5</accession>
<evidence type="ECO:0000313" key="1">
    <source>
        <dbReference type="EMBL" id="QZP24482.1"/>
    </source>
</evidence>
<evidence type="ECO:0000313" key="2">
    <source>
        <dbReference type="Proteomes" id="UP000825591"/>
    </source>
</evidence>
<sequence length="64" mass="7499">MPGDEKRRFVEALEHWAEAVDAIRARERTEAIAQVEELEKLRLKQAFHASDLGRHHAWKHRSQG</sequence>
<reference evidence="1 2" key="1">
    <citation type="submission" date="2021-08" db="EMBL/GenBank/DDBJ databases">
        <title>Bactericidal Effect of Pseudomonas oryziphila sp. nov., a novel Pseudomonas Species Against Xanthomonas oryzae Reduces Disease Severity of Bacterial Leaf Streak of Rice.</title>
        <authorList>
            <person name="Yang R."/>
            <person name="Li S."/>
            <person name="Li Y."/>
            <person name="Yan Y."/>
            <person name="Fang Y."/>
            <person name="Zou L."/>
            <person name="Chen G."/>
        </authorList>
    </citation>
    <scope>NUCLEOTIDE SEQUENCE [LARGE SCALE GENOMIC DNA]</scope>
    <source>
        <strain evidence="1 2">DSM 17497</strain>
    </source>
</reference>
<gene>
    <name evidence="1" type="ORF">K5H97_16720</name>
</gene>
<protein>
    <submittedName>
        <fullName evidence="1">Uncharacterized protein</fullName>
    </submittedName>
</protein>
<dbReference type="EMBL" id="CP081966">
    <property type="protein sequence ID" value="QZP24482.1"/>
    <property type="molecule type" value="Genomic_DNA"/>
</dbReference>
<dbReference type="Proteomes" id="UP000825591">
    <property type="component" value="Chromosome"/>
</dbReference>
<keyword evidence="2" id="KW-1185">Reference proteome</keyword>
<dbReference type="RefSeq" id="WP_028692039.1">
    <property type="nucleotide sequence ID" value="NZ_CP081966.1"/>
</dbReference>
<proteinExistence type="predicted"/>
<name>A0ABX9AVA5_9PSED</name>